<protein>
    <submittedName>
        <fullName evidence="2">Uncharacterized protein</fullName>
    </submittedName>
</protein>
<keyword evidence="3" id="KW-1185">Reference proteome</keyword>
<organism evidence="2 3">
    <name type="scientific">Podospora australis</name>
    <dbReference type="NCBI Taxonomy" id="1536484"/>
    <lineage>
        <taxon>Eukaryota</taxon>
        <taxon>Fungi</taxon>
        <taxon>Dikarya</taxon>
        <taxon>Ascomycota</taxon>
        <taxon>Pezizomycotina</taxon>
        <taxon>Sordariomycetes</taxon>
        <taxon>Sordariomycetidae</taxon>
        <taxon>Sordariales</taxon>
        <taxon>Podosporaceae</taxon>
        <taxon>Podospora</taxon>
    </lineage>
</organism>
<feature type="region of interest" description="Disordered" evidence="1">
    <location>
        <begin position="1"/>
        <end position="29"/>
    </location>
</feature>
<comment type="caution">
    <text evidence="2">The sequence shown here is derived from an EMBL/GenBank/DDBJ whole genome shotgun (WGS) entry which is preliminary data.</text>
</comment>
<gene>
    <name evidence="2" type="ORF">QBC35DRAFT_477542</name>
</gene>
<feature type="region of interest" description="Disordered" evidence="1">
    <location>
        <begin position="351"/>
        <end position="411"/>
    </location>
</feature>
<proteinExistence type="predicted"/>
<feature type="compositionally biased region" description="Pro residues" evidence="1">
    <location>
        <begin position="16"/>
        <end position="28"/>
    </location>
</feature>
<reference evidence="2" key="2">
    <citation type="submission" date="2023-05" db="EMBL/GenBank/DDBJ databases">
        <authorList>
            <consortium name="Lawrence Berkeley National Laboratory"/>
            <person name="Steindorff A."/>
            <person name="Hensen N."/>
            <person name="Bonometti L."/>
            <person name="Westerberg I."/>
            <person name="Brannstrom I.O."/>
            <person name="Guillou S."/>
            <person name="Cros-Aarteil S."/>
            <person name="Calhoun S."/>
            <person name="Haridas S."/>
            <person name="Kuo A."/>
            <person name="Mondo S."/>
            <person name="Pangilinan J."/>
            <person name="Riley R."/>
            <person name="Labutti K."/>
            <person name="Andreopoulos B."/>
            <person name="Lipzen A."/>
            <person name="Chen C."/>
            <person name="Yanf M."/>
            <person name="Daum C."/>
            <person name="Ng V."/>
            <person name="Clum A."/>
            <person name="Ohm R."/>
            <person name="Martin F."/>
            <person name="Silar P."/>
            <person name="Natvig D."/>
            <person name="Lalanne C."/>
            <person name="Gautier V."/>
            <person name="Ament-Velasquez S.L."/>
            <person name="Kruys A."/>
            <person name="Hutchinson M.I."/>
            <person name="Powell A.J."/>
            <person name="Barry K."/>
            <person name="Miller A.N."/>
            <person name="Grigoriev I.V."/>
            <person name="Debuchy R."/>
            <person name="Gladieux P."/>
            <person name="Thoren M.H."/>
            <person name="Johannesson H."/>
        </authorList>
    </citation>
    <scope>NUCLEOTIDE SEQUENCE</scope>
    <source>
        <strain evidence="2">PSN309</strain>
    </source>
</reference>
<feature type="compositionally biased region" description="Basic and acidic residues" evidence="1">
    <location>
        <begin position="110"/>
        <end position="133"/>
    </location>
</feature>
<reference evidence="2" key="1">
    <citation type="journal article" date="2023" name="Mol. Phylogenet. Evol.">
        <title>Genome-scale phylogeny and comparative genomics of the fungal order Sordariales.</title>
        <authorList>
            <person name="Hensen N."/>
            <person name="Bonometti L."/>
            <person name="Westerberg I."/>
            <person name="Brannstrom I.O."/>
            <person name="Guillou S."/>
            <person name="Cros-Aarteil S."/>
            <person name="Calhoun S."/>
            <person name="Haridas S."/>
            <person name="Kuo A."/>
            <person name="Mondo S."/>
            <person name="Pangilinan J."/>
            <person name="Riley R."/>
            <person name="LaButti K."/>
            <person name="Andreopoulos B."/>
            <person name="Lipzen A."/>
            <person name="Chen C."/>
            <person name="Yan M."/>
            <person name="Daum C."/>
            <person name="Ng V."/>
            <person name="Clum A."/>
            <person name="Steindorff A."/>
            <person name="Ohm R.A."/>
            <person name="Martin F."/>
            <person name="Silar P."/>
            <person name="Natvig D.O."/>
            <person name="Lalanne C."/>
            <person name="Gautier V."/>
            <person name="Ament-Velasquez S.L."/>
            <person name="Kruys A."/>
            <person name="Hutchinson M.I."/>
            <person name="Powell A.J."/>
            <person name="Barry K."/>
            <person name="Miller A.N."/>
            <person name="Grigoriev I.V."/>
            <person name="Debuchy R."/>
            <person name="Gladieux P."/>
            <person name="Hiltunen Thoren M."/>
            <person name="Johannesson H."/>
        </authorList>
    </citation>
    <scope>NUCLEOTIDE SEQUENCE</scope>
    <source>
        <strain evidence="2">PSN309</strain>
    </source>
</reference>
<evidence type="ECO:0000313" key="3">
    <source>
        <dbReference type="Proteomes" id="UP001302126"/>
    </source>
</evidence>
<dbReference type="Proteomes" id="UP001302126">
    <property type="component" value="Unassembled WGS sequence"/>
</dbReference>
<evidence type="ECO:0000313" key="2">
    <source>
        <dbReference type="EMBL" id="KAK4184154.1"/>
    </source>
</evidence>
<name>A0AAN6WLP2_9PEZI</name>
<evidence type="ECO:0000256" key="1">
    <source>
        <dbReference type="SAM" id="MobiDB-lite"/>
    </source>
</evidence>
<accession>A0AAN6WLP2</accession>
<feature type="compositionally biased region" description="Low complexity" evidence="1">
    <location>
        <begin position="381"/>
        <end position="395"/>
    </location>
</feature>
<dbReference type="AlphaFoldDB" id="A0AAN6WLP2"/>
<dbReference type="EMBL" id="MU864503">
    <property type="protein sequence ID" value="KAK4184154.1"/>
    <property type="molecule type" value="Genomic_DNA"/>
</dbReference>
<feature type="region of interest" description="Disordered" evidence="1">
    <location>
        <begin position="110"/>
        <end position="169"/>
    </location>
</feature>
<feature type="compositionally biased region" description="Low complexity" evidence="1">
    <location>
        <begin position="156"/>
        <end position="169"/>
    </location>
</feature>
<sequence length="439" mass="50536">MSSTPSNQAIPKDEPPAPPVPYGLPFPGPTDNNYANAYMASREYQHAALGLPPLVERGGRPRAQLLLPVQIHENPSRHVSYGAHEQWIATHTPEVWNLVQSKKRQIEERQRAERFEEQRRREQHMREQQHLREQQQLQQQIKRPREQEMMQHRLPRPQQYQPQRPSRLSTWVTADEEKPMSQVPSNTMPQPVSGGVAGVNVNMLPHRPNQFTNDRERDTYYRNLYAPEMMPNPRAPASWTAQQVNHPLQHQQPSAASQFAQLSLAGSANNASTHRVVPIGHSGGVEQPRAKRRKLGDSDYQARMYVEVHAAWNALVGFNLRVWNFEEVLVGIMTDLLKDYWEVDRWSSQTVPYRGGGTQQHEYEQQQRQRYQREHHHRQSQRYQQHRSQQSPAEPARARPPGPSGLATSMSVEDQSPITQVGDHWGIPGVTLRQEIVAT</sequence>